<evidence type="ECO:0000313" key="1">
    <source>
        <dbReference type="EMBL" id="CRK95054.1"/>
    </source>
</evidence>
<gene>
    <name evidence="1" type="ORF">CLUMA_CG008537</name>
</gene>
<name>A0A1J1I7X3_9DIPT</name>
<protein>
    <submittedName>
        <fullName evidence="1">CLUMA_CG008537, isoform A</fullName>
    </submittedName>
</protein>
<reference evidence="1 2" key="1">
    <citation type="submission" date="2015-04" db="EMBL/GenBank/DDBJ databases">
        <authorList>
            <person name="Syromyatnikov M.Y."/>
            <person name="Popov V.N."/>
        </authorList>
    </citation>
    <scope>NUCLEOTIDE SEQUENCE [LARGE SCALE GENOMIC DNA]</scope>
</reference>
<keyword evidence="2" id="KW-1185">Reference proteome</keyword>
<organism evidence="1 2">
    <name type="scientific">Clunio marinus</name>
    <dbReference type="NCBI Taxonomy" id="568069"/>
    <lineage>
        <taxon>Eukaryota</taxon>
        <taxon>Metazoa</taxon>
        <taxon>Ecdysozoa</taxon>
        <taxon>Arthropoda</taxon>
        <taxon>Hexapoda</taxon>
        <taxon>Insecta</taxon>
        <taxon>Pterygota</taxon>
        <taxon>Neoptera</taxon>
        <taxon>Endopterygota</taxon>
        <taxon>Diptera</taxon>
        <taxon>Nematocera</taxon>
        <taxon>Chironomoidea</taxon>
        <taxon>Chironomidae</taxon>
        <taxon>Clunio</taxon>
    </lineage>
</organism>
<dbReference type="AlphaFoldDB" id="A0A1J1I7X3"/>
<evidence type="ECO:0000313" key="2">
    <source>
        <dbReference type="Proteomes" id="UP000183832"/>
    </source>
</evidence>
<sequence length="94" mass="10914">MALKIALLPTPIIFYFNRNRFEVEALCVDTKPISETLRSGRTSKASLKPMSQNKHFWETFRIKISKQSSLDINQPKLTEQNFSISFKLSFNCIE</sequence>
<accession>A0A1J1I7X3</accession>
<dbReference type="EMBL" id="CVRI01000040">
    <property type="protein sequence ID" value="CRK95054.1"/>
    <property type="molecule type" value="Genomic_DNA"/>
</dbReference>
<proteinExistence type="predicted"/>
<dbReference type="Proteomes" id="UP000183832">
    <property type="component" value="Unassembled WGS sequence"/>
</dbReference>